<dbReference type="AlphaFoldDB" id="A0A1H9V1H4"/>
<evidence type="ECO:0000256" key="2">
    <source>
        <dbReference type="SAM" id="Phobius"/>
    </source>
</evidence>
<proteinExistence type="predicted"/>
<accession>A0A1H9V1H4</accession>
<feature type="transmembrane region" description="Helical" evidence="2">
    <location>
        <begin position="48"/>
        <end position="71"/>
    </location>
</feature>
<dbReference type="Pfam" id="PF10823">
    <property type="entry name" value="DUF2568"/>
    <property type="match status" value="1"/>
</dbReference>
<keyword evidence="4" id="KW-1185">Reference proteome</keyword>
<dbReference type="EMBL" id="FOHB01000003">
    <property type="protein sequence ID" value="SES15536.1"/>
    <property type="molecule type" value="Genomic_DNA"/>
</dbReference>
<dbReference type="InterPro" id="IPR021214">
    <property type="entry name" value="DUF2568"/>
</dbReference>
<reference evidence="4" key="1">
    <citation type="submission" date="2016-10" db="EMBL/GenBank/DDBJ databases">
        <authorList>
            <person name="Varghese N."/>
            <person name="Submissions S."/>
        </authorList>
    </citation>
    <scope>NUCLEOTIDE SEQUENCE [LARGE SCALE GENOMIC DNA]</scope>
    <source>
        <strain evidence="4">CGMCC 1.6963</strain>
    </source>
</reference>
<gene>
    <name evidence="3" type="ORF">SAMN05216199_2240</name>
</gene>
<name>A0A1H9V1H4_9MICO</name>
<keyword evidence="2" id="KW-1133">Transmembrane helix</keyword>
<evidence type="ECO:0008006" key="5">
    <source>
        <dbReference type="Google" id="ProtNLM"/>
    </source>
</evidence>
<dbReference type="Proteomes" id="UP000199019">
    <property type="component" value="Unassembled WGS sequence"/>
</dbReference>
<feature type="region of interest" description="Disordered" evidence="1">
    <location>
        <begin position="129"/>
        <end position="148"/>
    </location>
</feature>
<organism evidence="3 4">
    <name type="scientific">Pedococcus cremeus</name>
    <dbReference type="NCBI Taxonomy" id="587636"/>
    <lineage>
        <taxon>Bacteria</taxon>
        <taxon>Bacillati</taxon>
        <taxon>Actinomycetota</taxon>
        <taxon>Actinomycetes</taxon>
        <taxon>Micrococcales</taxon>
        <taxon>Intrasporangiaceae</taxon>
        <taxon>Pedococcus</taxon>
    </lineage>
</organism>
<evidence type="ECO:0000256" key="1">
    <source>
        <dbReference type="SAM" id="MobiDB-lite"/>
    </source>
</evidence>
<feature type="transmembrane region" description="Helical" evidence="2">
    <location>
        <begin position="83"/>
        <end position="106"/>
    </location>
</feature>
<dbReference type="RefSeq" id="WP_091758059.1">
    <property type="nucleotide sequence ID" value="NZ_FOHB01000003.1"/>
</dbReference>
<keyword evidence="2" id="KW-0812">Transmembrane</keyword>
<sequence length="148" mass="14836">MAHVDPPAPTAPASTPVTPVQMLLLAVVFVAEVLGLVAVAWWSVSLGGVLGVVVAVVAVSVMAALWGRFAAPRAASRLQGTPLAAFMLAWFAVGGVCLAAVGHPWWGVALVGGFAATKLVLRATGYRGAAPPASAPTPVQGEGPHVGQ</sequence>
<keyword evidence="2" id="KW-0472">Membrane</keyword>
<protein>
    <recommendedName>
        <fullName evidence="5">DUF2568 domain-containing protein</fullName>
    </recommendedName>
</protein>
<feature type="transmembrane region" description="Helical" evidence="2">
    <location>
        <begin position="22"/>
        <end position="42"/>
    </location>
</feature>
<evidence type="ECO:0000313" key="4">
    <source>
        <dbReference type="Proteomes" id="UP000199019"/>
    </source>
</evidence>
<evidence type="ECO:0000313" key="3">
    <source>
        <dbReference type="EMBL" id="SES15536.1"/>
    </source>
</evidence>